<sequence>MTFVQLIEYETTREEELAPLYEEFIKATEGKRTLTHEFHTKDRDRPNHYVDIVEFPSYEAAMRNNELPETKQVAARMKELCTGGPRFLNLEVIDEQKMTPA</sequence>
<proteinExistence type="predicted"/>
<dbReference type="InterPro" id="IPR011008">
    <property type="entry name" value="Dimeric_a/b-barrel"/>
</dbReference>
<reference evidence="1" key="1">
    <citation type="journal article" date="2023" name="Int. J. Syst. Evol. Microbiol.">
        <title>Streptomyces meridianus sp. nov. isolated from brackish water of the Tagus estuary in Alcochete, Portugal.</title>
        <authorList>
            <person name="Santos J.D.N."/>
            <person name="Klimek D."/>
            <person name="Calusinska M."/>
            <person name="Lobo Da Cunha A."/>
            <person name="Catita J."/>
            <person name="Goncalves H."/>
            <person name="Gonzalez I."/>
            <person name="Reyes F."/>
            <person name="Lage O.M."/>
        </authorList>
    </citation>
    <scope>NUCLEOTIDE SEQUENCE</scope>
    <source>
        <strain evidence="1">MTZ3.1</strain>
    </source>
</reference>
<accession>A0ABT0X619</accession>
<evidence type="ECO:0008006" key="3">
    <source>
        <dbReference type="Google" id="ProtNLM"/>
    </source>
</evidence>
<dbReference type="Proteomes" id="UP001167160">
    <property type="component" value="Unassembled WGS sequence"/>
</dbReference>
<keyword evidence="2" id="KW-1185">Reference proteome</keyword>
<dbReference type="SUPFAM" id="SSF54909">
    <property type="entry name" value="Dimeric alpha+beta barrel"/>
    <property type="match status" value="1"/>
</dbReference>
<dbReference type="EMBL" id="JAMQGM010000021">
    <property type="protein sequence ID" value="MCM2577770.1"/>
    <property type="molecule type" value="Genomic_DNA"/>
</dbReference>
<protein>
    <recommendedName>
        <fullName evidence="3">Antibiotic biosynthesis monooxygenase</fullName>
    </recommendedName>
</protein>
<evidence type="ECO:0000313" key="2">
    <source>
        <dbReference type="Proteomes" id="UP001167160"/>
    </source>
</evidence>
<gene>
    <name evidence="1" type="ORF">M1E25_10445</name>
</gene>
<name>A0ABT0X619_9ACTN</name>
<evidence type="ECO:0000313" key="1">
    <source>
        <dbReference type="EMBL" id="MCM2577770.1"/>
    </source>
</evidence>
<comment type="caution">
    <text evidence="1">The sequence shown here is derived from an EMBL/GenBank/DDBJ whole genome shotgun (WGS) entry which is preliminary data.</text>
</comment>
<dbReference type="RefSeq" id="WP_251413050.1">
    <property type="nucleotide sequence ID" value="NZ_JAMQGM010000021.1"/>
</dbReference>
<organism evidence="1 2">
    <name type="scientific">Streptomyces meridianus</name>
    <dbReference type="NCBI Taxonomy" id="2938945"/>
    <lineage>
        <taxon>Bacteria</taxon>
        <taxon>Bacillati</taxon>
        <taxon>Actinomycetota</taxon>
        <taxon>Actinomycetes</taxon>
        <taxon>Kitasatosporales</taxon>
        <taxon>Streptomycetaceae</taxon>
        <taxon>Streptomyces</taxon>
    </lineage>
</organism>